<sequence length="223" mass="25647">MKSRSTAFAPSVHKKEGVSFLAPIDGQALGTWLGANEHSRVVCLLNGAYTPHTPTPPYKHSRGKVVIDALLSENIDDYLLDYDFTNVEPFTLVIIENKINRKIHQFIWDGKIGTKNQLDPEQPHIWSSVTLYNSIQRERRTHQFLNWLSSEQRSNHEILEFHENLDKDIEQISGLSMLRPQFCTVSTTQLLVDEQKVDMCYHDRISTEKDFASLSQKVLNHES</sequence>
<proteinExistence type="predicted"/>
<gene>
    <name evidence="1" type="ORF">KMW28_01685</name>
</gene>
<dbReference type="Proteomes" id="UP000678679">
    <property type="component" value="Chromosome 1"/>
</dbReference>
<dbReference type="InterPro" id="IPR008551">
    <property type="entry name" value="TANGO2"/>
</dbReference>
<accession>A0AAX1N7B8</accession>
<keyword evidence="2" id="KW-1185">Reference proteome</keyword>
<organism evidence="1 2">
    <name type="scientific">Flammeovirga yaeyamensis</name>
    <dbReference type="NCBI Taxonomy" id="367791"/>
    <lineage>
        <taxon>Bacteria</taxon>
        <taxon>Pseudomonadati</taxon>
        <taxon>Bacteroidota</taxon>
        <taxon>Cytophagia</taxon>
        <taxon>Cytophagales</taxon>
        <taxon>Flammeovirgaceae</taxon>
        <taxon>Flammeovirga</taxon>
    </lineage>
</organism>
<dbReference type="EMBL" id="CP076132">
    <property type="protein sequence ID" value="QWG02321.1"/>
    <property type="molecule type" value="Genomic_DNA"/>
</dbReference>
<name>A0AAX1N7B8_9BACT</name>
<evidence type="ECO:0000313" key="1">
    <source>
        <dbReference type="EMBL" id="QWG02321.1"/>
    </source>
</evidence>
<evidence type="ECO:0000313" key="2">
    <source>
        <dbReference type="Proteomes" id="UP000678679"/>
    </source>
</evidence>
<dbReference type="AlphaFoldDB" id="A0AAX1N7B8"/>
<protein>
    <submittedName>
        <fullName evidence="1">NRDE family protein</fullName>
    </submittedName>
</protein>
<reference evidence="1 2" key="1">
    <citation type="submission" date="2021-05" db="EMBL/GenBank/DDBJ databases">
        <title>Comparative genomic studies on the polysaccharide-degrading batcterial strains of the Flammeovirga genus.</title>
        <authorList>
            <person name="Zewei F."/>
            <person name="Zheng Z."/>
            <person name="Yu L."/>
            <person name="Ruyue G."/>
            <person name="Yanhong M."/>
            <person name="Yuanyuan C."/>
            <person name="Jingyan G."/>
            <person name="Wenjun H."/>
        </authorList>
    </citation>
    <scope>NUCLEOTIDE SEQUENCE [LARGE SCALE GENOMIC DNA]</scope>
    <source>
        <strain evidence="1 2">NBRC:100898</strain>
    </source>
</reference>
<dbReference type="KEGG" id="fya:KMW28_01685"/>
<dbReference type="Pfam" id="PF05742">
    <property type="entry name" value="TANGO2"/>
    <property type="match status" value="1"/>
</dbReference>